<dbReference type="EMBL" id="AP026709">
    <property type="protein sequence ID" value="BDQ35913.1"/>
    <property type="molecule type" value="Genomic_DNA"/>
</dbReference>
<dbReference type="Pfam" id="PF13744">
    <property type="entry name" value="HTH_37"/>
    <property type="match status" value="1"/>
</dbReference>
<dbReference type="InterPro" id="IPR001387">
    <property type="entry name" value="Cro/C1-type_HTH"/>
</dbReference>
<keyword evidence="4" id="KW-1185">Reference proteome</keyword>
<evidence type="ECO:0000313" key="3">
    <source>
        <dbReference type="EMBL" id="BDQ36320.1"/>
    </source>
</evidence>
<name>A0ABN6S1U4_9BACT</name>
<protein>
    <submittedName>
        <fullName evidence="2">Transcriptional regulator</fullName>
    </submittedName>
</protein>
<dbReference type="Proteomes" id="UP001317742">
    <property type="component" value="Chromosome"/>
</dbReference>
<dbReference type="CDD" id="cd00093">
    <property type="entry name" value="HTH_XRE"/>
    <property type="match status" value="1"/>
</dbReference>
<gene>
    <name evidence="2" type="ORF">SYK_02730</name>
    <name evidence="3" type="ORF">SYK_06800</name>
</gene>
<accession>A0ABN6S1U4</accession>
<dbReference type="Gene3D" id="1.10.260.40">
    <property type="entry name" value="lambda repressor-like DNA-binding domains"/>
    <property type="match status" value="1"/>
</dbReference>
<dbReference type="InterPro" id="IPR039554">
    <property type="entry name" value="HigA2-like_HTH"/>
</dbReference>
<organism evidence="2 4">
    <name type="scientific">Pseudodesulfovibrio nedwellii</name>
    <dbReference type="NCBI Taxonomy" id="2973072"/>
    <lineage>
        <taxon>Bacteria</taxon>
        <taxon>Pseudomonadati</taxon>
        <taxon>Thermodesulfobacteriota</taxon>
        <taxon>Desulfovibrionia</taxon>
        <taxon>Desulfovibrionales</taxon>
        <taxon>Desulfovibrionaceae</taxon>
    </lineage>
</organism>
<proteinExistence type="predicted"/>
<dbReference type="RefSeq" id="WP_281761842.1">
    <property type="nucleotide sequence ID" value="NZ_AP026709.1"/>
</dbReference>
<sequence length="102" mass="11281">MAITESSGNVFEDLGLENAEELHYKSHLVMALKDAIKFHKFTQTKAAKVCGTDQPTLSKVLRGQIDKVTTDRLFRWLGCLGLGVRITLDQTPKKGVQVCTCS</sequence>
<feature type="domain" description="HTH cro/C1-type" evidence="1">
    <location>
        <begin position="32"/>
        <end position="75"/>
    </location>
</feature>
<dbReference type="InterPro" id="IPR010982">
    <property type="entry name" value="Lambda_DNA-bd_dom_sf"/>
</dbReference>
<evidence type="ECO:0000313" key="4">
    <source>
        <dbReference type="Proteomes" id="UP001317742"/>
    </source>
</evidence>
<evidence type="ECO:0000313" key="2">
    <source>
        <dbReference type="EMBL" id="BDQ35913.1"/>
    </source>
</evidence>
<evidence type="ECO:0000259" key="1">
    <source>
        <dbReference type="PROSITE" id="PS50943"/>
    </source>
</evidence>
<reference evidence="2 4" key="1">
    <citation type="submission" date="2022-08" db="EMBL/GenBank/DDBJ databases">
        <title>Genome Sequence of the sulphate-reducing bacterium, Pseudodesulfovibrio sp. SYK.</title>
        <authorList>
            <person name="Kondo R."/>
            <person name="Kataoka T."/>
        </authorList>
    </citation>
    <scope>NUCLEOTIDE SEQUENCE [LARGE SCALE GENOMIC DNA]</scope>
    <source>
        <strain evidence="2 4">SYK</strain>
    </source>
</reference>
<dbReference type="PROSITE" id="PS50943">
    <property type="entry name" value="HTH_CROC1"/>
    <property type="match status" value="1"/>
</dbReference>
<dbReference type="SUPFAM" id="SSF47413">
    <property type="entry name" value="lambda repressor-like DNA-binding domains"/>
    <property type="match status" value="1"/>
</dbReference>
<dbReference type="EMBL" id="AP026709">
    <property type="protein sequence ID" value="BDQ36320.1"/>
    <property type="molecule type" value="Genomic_DNA"/>
</dbReference>